<dbReference type="PROSITE" id="PS51725">
    <property type="entry name" value="ABM"/>
    <property type="match status" value="1"/>
</dbReference>
<dbReference type="OrthoDB" id="1645001at2"/>
<protein>
    <submittedName>
        <fullName evidence="2">Antibiotic biosynthesis monooxygenase</fullName>
    </submittedName>
</protein>
<organism evidence="2 3">
    <name type="scientific">Bacillus taeanensis</name>
    <dbReference type="NCBI Taxonomy" id="273032"/>
    <lineage>
        <taxon>Bacteria</taxon>
        <taxon>Bacillati</taxon>
        <taxon>Bacillota</taxon>
        <taxon>Bacilli</taxon>
        <taxon>Bacillales</taxon>
        <taxon>Bacillaceae</taxon>
        <taxon>Bacillus</taxon>
    </lineage>
</organism>
<keyword evidence="2" id="KW-0503">Monooxygenase</keyword>
<keyword evidence="3" id="KW-1185">Reference proteome</keyword>
<dbReference type="PANTHER" id="PTHR34474">
    <property type="entry name" value="SIGNAL TRANSDUCTION PROTEIN TRAP"/>
    <property type="match status" value="1"/>
</dbReference>
<evidence type="ECO:0000313" key="2">
    <source>
        <dbReference type="EMBL" id="RBW68782.1"/>
    </source>
</evidence>
<evidence type="ECO:0000313" key="3">
    <source>
        <dbReference type="Proteomes" id="UP000253314"/>
    </source>
</evidence>
<dbReference type="Pfam" id="PF03992">
    <property type="entry name" value="ABM"/>
    <property type="match status" value="1"/>
</dbReference>
<name>A0A366XRM3_9BACI</name>
<dbReference type="InterPro" id="IPR007138">
    <property type="entry name" value="ABM_dom"/>
</dbReference>
<feature type="domain" description="ABM" evidence="1">
    <location>
        <begin position="2"/>
        <end position="98"/>
    </location>
</feature>
<proteinExistence type="predicted"/>
<dbReference type="Gene3D" id="3.30.70.100">
    <property type="match status" value="1"/>
</dbReference>
<dbReference type="GO" id="GO:0004497">
    <property type="term" value="F:monooxygenase activity"/>
    <property type="evidence" value="ECO:0007669"/>
    <property type="project" value="UniProtKB-KW"/>
</dbReference>
<dbReference type="SUPFAM" id="SSF54909">
    <property type="entry name" value="Dimeric alpha+beta barrel"/>
    <property type="match status" value="1"/>
</dbReference>
<dbReference type="InterPro" id="IPR011008">
    <property type="entry name" value="Dimeric_a/b-barrel"/>
</dbReference>
<comment type="caution">
    <text evidence="2">The sequence shown here is derived from an EMBL/GenBank/DDBJ whole genome shotgun (WGS) entry which is preliminary data.</text>
</comment>
<dbReference type="RefSeq" id="WP_113806823.1">
    <property type="nucleotide sequence ID" value="NZ_QOCW01000016.1"/>
</dbReference>
<dbReference type="Proteomes" id="UP000253314">
    <property type="component" value="Unassembled WGS sequence"/>
</dbReference>
<keyword evidence="2" id="KW-0560">Oxidoreductase</keyword>
<dbReference type="AlphaFoldDB" id="A0A366XRM3"/>
<accession>A0A366XRM3</accession>
<gene>
    <name evidence="2" type="ORF">DS031_14645</name>
</gene>
<sequence>MFVQVRKITVTEGNSKQVVNQFSKKGILEEQEGVIDIKVMVKKIRRGEEEVMILVNWESEDYWKQWEKSDVHIAGHKAKRNQPKPDYIINTEVAKYEVKAVKQGIGGQKNDVI</sequence>
<evidence type="ECO:0000259" key="1">
    <source>
        <dbReference type="PROSITE" id="PS51725"/>
    </source>
</evidence>
<dbReference type="EMBL" id="QOCW01000016">
    <property type="protein sequence ID" value="RBW68782.1"/>
    <property type="molecule type" value="Genomic_DNA"/>
</dbReference>
<dbReference type="InterPro" id="IPR050404">
    <property type="entry name" value="Heme-degrading_MO"/>
</dbReference>
<reference evidence="2 3" key="1">
    <citation type="submission" date="2018-07" db="EMBL/GenBank/DDBJ databases">
        <title>Lottiidibacillus patelloidae gen. nov., sp. nov., isolated from the intestinal tract of a marine limpet and the reclassification of B. taeanensis BH030017T, B. algicola KMM 3737T and B. hwajinpoensis SW-72T as genus Lottiidibacillus.</title>
        <authorList>
            <person name="Liu R."/>
            <person name="Huang Z."/>
        </authorList>
    </citation>
    <scope>NUCLEOTIDE SEQUENCE [LARGE SCALE GENOMIC DNA]</scope>
    <source>
        <strain evidence="2 3">BH030017</strain>
    </source>
</reference>
<dbReference type="PANTHER" id="PTHR34474:SF1">
    <property type="entry name" value="HEME-DEGRADING MONOOXYGENASE HMOA"/>
    <property type="match status" value="1"/>
</dbReference>